<evidence type="ECO:0000313" key="2">
    <source>
        <dbReference type="EMBL" id="GGS32651.1"/>
    </source>
</evidence>
<dbReference type="PANTHER" id="PTHR43364:SF18">
    <property type="entry name" value="OXIDOREDUCTASE"/>
    <property type="match status" value="1"/>
</dbReference>
<dbReference type="InterPro" id="IPR036812">
    <property type="entry name" value="NAD(P)_OxRdtase_dom_sf"/>
</dbReference>
<organism evidence="2 3">
    <name type="scientific">Actinokineospora fastidiosa</name>
    <dbReference type="NCBI Taxonomy" id="1816"/>
    <lineage>
        <taxon>Bacteria</taxon>
        <taxon>Bacillati</taxon>
        <taxon>Actinomycetota</taxon>
        <taxon>Actinomycetes</taxon>
        <taxon>Pseudonocardiales</taxon>
        <taxon>Pseudonocardiaceae</taxon>
        <taxon>Actinokineospora</taxon>
    </lineage>
</organism>
<dbReference type="Gene3D" id="3.20.20.100">
    <property type="entry name" value="NADP-dependent oxidoreductase domain"/>
    <property type="match status" value="1"/>
</dbReference>
<comment type="caution">
    <text evidence="2">The sequence shown here is derived from an EMBL/GenBank/DDBJ whole genome shotgun (WGS) entry which is preliminary data.</text>
</comment>
<dbReference type="SUPFAM" id="SSF51430">
    <property type="entry name" value="NAD(P)-linked oxidoreductase"/>
    <property type="match status" value="1"/>
</dbReference>
<dbReference type="GO" id="GO:0005829">
    <property type="term" value="C:cytosol"/>
    <property type="evidence" value="ECO:0007669"/>
    <property type="project" value="TreeGrafter"/>
</dbReference>
<sequence length="322" mass="34291">MTIPKRRIGAEGPEVSVLALGSWHIYDRVPFHDSVALVSAALESGIDLFDVGYYGGFSIDGKPVPESYTDVIFGRIMQAVGVDRGDYRLSAKLWVNYFPEQSMEEQLDRLLFRVGVEHADYAILGDLFGMEPDLDLLTAQLGELVAKGKLGGWGVNNWSVDHIRATHAAAAAQGVPGPTMAQLKYSVVRRSIPDGPPFRALVDDLGVTIQASDVLEGGILAGVGTPQRQIGKDPGAIRERIVAAAPRLAEIAAGFGATPAQAAIAFCLADPATTTVLFGASRMAQLTENLAAVELAAEHGPALREAVAELWLDRDVVDPTGH</sequence>
<feature type="domain" description="NADP-dependent oxidoreductase" evidence="1">
    <location>
        <begin position="18"/>
        <end position="295"/>
    </location>
</feature>
<dbReference type="PANTHER" id="PTHR43364">
    <property type="entry name" value="NADH-SPECIFIC METHYLGLYOXAL REDUCTASE-RELATED"/>
    <property type="match status" value="1"/>
</dbReference>
<dbReference type="Proteomes" id="UP000660680">
    <property type="component" value="Unassembled WGS sequence"/>
</dbReference>
<dbReference type="InterPro" id="IPR023210">
    <property type="entry name" value="NADP_OxRdtase_dom"/>
</dbReference>
<keyword evidence="3" id="KW-1185">Reference proteome</keyword>
<proteinExistence type="predicted"/>
<dbReference type="RefSeq" id="WP_189210864.1">
    <property type="nucleotide sequence ID" value="NZ_BMRB01000002.1"/>
</dbReference>
<dbReference type="InterPro" id="IPR050523">
    <property type="entry name" value="AKR_Detox_Biosynth"/>
</dbReference>
<reference evidence="2" key="1">
    <citation type="journal article" date="2014" name="Int. J. Syst. Evol. Microbiol.">
        <title>Complete genome sequence of Corynebacterium casei LMG S-19264T (=DSM 44701T), isolated from a smear-ripened cheese.</title>
        <authorList>
            <consortium name="US DOE Joint Genome Institute (JGI-PGF)"/>
            <person name="Walter F."/>
            <person name="Albersmeier A."/>
            <person name="Kalinowski J."/>
            <person name="Ruckert C."/>
        </authorList>
    </citation>
    <scope>NUCLEOTIDE SEQUENCE</scope>
    <source>
        <strain evidence="2">JCM 3276</strain>
    </source>
</reference>
<dbReference type="Pfam" id="PF00248">
    <property type="entry name" value="Aldo_ket_red"/>
    <property type="match status" value="1"/>
</dbReference>
<dbReference type="AlphaFoldDB" id="A0A918GFJ9"/>
<protein>
    <submittedName>
        <fullName evidence="2">Oxidoreductase</fullName>
    </submittedName>
</protein>
<evidence type="ECO:0000259" key="1">
    <source>
        <dbReference type="Pfam" id="PF00248"/>
    </source>
</evidence>
<gene>
    <name evidence="2" type="ORF">GCM10010171_28290</name>
</gene>
<evidence type="ECO:0000313" key="3">
    <source>
        <dbReference type="Proteomes" id="UP000660680"/>
    </source>
</evidence>
<reference evidence="2" key="2">
    <citation type="submission" date="2020-09" db="EMBL/GenBank/DDBJ databases">
        <authorList>
            <person name="Sun Q."/>
            <person name="Ohkuma M."/>
        </authorList>
    </citation>
    <scope>NUCLEOTIDE SEQUENCE</scope>
    <source>
        <strain evidence="2">JCM 3276</strain>
    </source>
</reference>
<dbReference type="EMBL" id="BMRB01000002">
    <property type="protein sequence ID" value="GGS32651.1"/>
    <property type="molecule type" value="Genomic_DNA"/>
</dbReference>
<accession>A0A918GFJ9</accession>
<name>A0A918GFJ9_9PSEU</name>